<gene>
    <name evidence="1" type="ORF">PHAMO_280120</name>
    <name evidence="2" type="ORF">PHAMO_290109</name>
</gene>
<keyword evidence="3" id="KW-1185">Reference proteome</keyword>
<evidence type="ECO:0000313" key="3">
    <source>
        <dbReference type="Proteomes" id="UP000004169"/>
    </source>
</evidence>
<dbReference type="Proteomes" id="UP000004169">
    <property type="component" value="Unassembled WGS sequence"/>
</dbReference>
<accession>H8FTW4</accession>
<dbReference type="InterPro" id="IPR012337">
    <property type="entry name" value="RNaseH-like_sf"/>
</dbReference>
<dbReference type="OrthoDB" id="2990050at2"/>
<dbReference type="RefSeq" id="WP_002728814.1">
    <property type="nucleotide sequence ID" value="NZ_CAHP01000021.1"/>
</dbReference>
<sequence>MTAVLALTLSAPRFGWAVGSLSGRITSGRASLPVATPDRPGIPFQALRRWLTETKRTAGDLALVLVDEAPPGTAITHAGLFAIAAAWADHHGITIETAPAATVAHALTGNPDAHLPALVAALRSVGQSPTTREEARALAILLWSLTR</sequence>
<dbReference type="STRING" id="1150626.PHAMO_280120"/>
<dbReference type="EMBL" id="CAHP01000022">
    <property type="protein sequence ID" value="CCG41821.1"/>
    <property type="molecule type" value="Genomic_DNA"/>
</dbReference>
<organism evidence="2 3">
    <name type="scientific">Magnetospirillum molischianum DSM 120</name>
    <dbReference type="NCBI Taxonomy" id="1150626"/>
    <lineage>
        <taxon>Bacteria</taxon>
        <taxon>Pseudomonadati</taxon>
        <taxon>Pseudomonadota</taxon>
        <taxon>Alphaproteobacteria</taxon>
        <taxon>Rhodospirillales</taxon>
        <taxon>Rhodospirillaceae</taxon>
        <taxon>Magnetospirillum</taxon>
    </lineage>
</organism>
<dbReference type="EMBL" id="CAHP01000021">
    <property type="protein sequence ID" value="CCG41586.1"/>
    <property type="molecule type" value="Genomic_DNA"/>
</dbReference>
<dbReference type="eggNOG" id="COG0817">
    <property type="taxonomic scope" value="Bacteria"/>
</dbReference>
<dbReference type="SUPFAM" id="SSF53098">
    <property type="entry name" value="Ribonuclease H-like"/>
    <property type="match status" value="1"/>
</dbReference>
<comment type="caution">
    <text evidence="2">The sequence shown here is derived from an EMBL/GenBank/DDBJ whole genome shotgun (WGS) entry which is preliminary data.</text>
</comment>
<evidence type="ECO:0000313" key="2">
    <source>
        <dbReference type="EMBL" id="CCG41821.1"/>
    </source>
</evidence>
<reference evidence="2 3" key="1">
    <citation type="journal article" date="2012" name="J. Bacteriol.">
        <title>Draft Genome Sequence of the Purple Photosynthetic Bacterium Phaeospirillum molischianum DSM120, a Particularly Versatile Bacterium.</title>
        <authorList>
            <person name="Duquesne K."/>
            <person name="Prima V."/>
            <person name="Ji B."/>
            <person name="Rouy Z."/>
            <person name="Medigue C."/>
            <person name="Talla E."/>
            <person name="Sturgis J.N."/>
        </authorList>
    </citation>
    <scope>NUCLEOTIDE SEQUENCE [LARGE SCALE GENOMIC DNA]</scope>
    <source>
        <strain evidence="2">DSM 120</strain>
        <strain evidence="3">DSM120</strain>
    </source>
</reference>
<name>H8FTW4_MAGML</name>
<dbReference type="AlphaFoldDB" id="H8FTW4"/>
<protein>
    <submittedName>
        <fullName evidence="2">Uncharacterized protein</fullName>
    </submittedName>
</protein>
<proteinExistence type="predicted"/>
<evidence type="ECO:0000313" key="1">
    <source>
        <dbReference type="EMBL" id="CCG41586.1"/>
    </source>
</evidence>